<feature type="domain" description="Secretin/TonB short N-terminal" evidence="8">
    <location>
        <begin position="56"/>
        <end position="105"/>
    </location>
</feature>
<sequence length="1138" mass="127349">MKTTTQLNIVKRLCVFFVATLLPLWLCAQSQVISVKFNNMPLGKAMKVIGKKSNLKIAYSKEFVDLDKLVSLSAKNKRVDKVLDALFHNIDVAYSIKNGTIMLYRTNRLKKDAKTKPSPTYVANDAQPAVYGRVKDKNGEPLVGATISTLDQKVIAITDQEGQFSIKVDPGTVLKINYVGCEEIKYTVRDGRTISLVMQEDATGLDEVVVVGYGTQKKINLTGAVSMIKGDALENRPIANVTSGLQGMLPGVTIESSSGQPGAVPSIRVRGINTISSNTSPLILIDGVAGGDLNLLNPLDIESVSVLKDAASSAIYGARAANGVILITTKKGKRKENAHVSYSGYVGMQTPTALPKLVNGRQYMELYNESMAAAGFSKPYSEDAFQKYDSGEYPNEYSNTDWVHEIFKKNALQTSHAVSVRGGGDKSAYFLSYGYLNQDGLVVGDAFNSKRHNARINVNTEIGSRLKLNGTVSFVDFNRQVSGFSGTGGVFRLAQRISPLLPIKWKQKNDAGQWEDTPYWSYGSVGNPLYVAYEGGSQKSKSRTLNAIVEANLKIVDGLYLNGQYSANYYFREIDEFSPTLLKFNADGEPSPDNKTMKNSVQQSHQDALTQSFQITSTFNKKFWKHDIGALLGFSQEWYDNSNLSGSRKNILVDDIYVLSMGTEDITNSGTKGQWALQSYFGRLNYAFDNKYLLEANLRIDGTSRFAKNNRWGYFPSFSVGWNFFREDFMRFLDSYMSMGKLRASWGELGNQNVGSTFYPYVTPIERREKAYPIGDTNNVGFEQRKLGNTNIKWETIRMMNVGLDLNFISNRLSLTFDWFKKENINALVKPIFPTIVGVVGSNNLPFENMGRIENKGWEFGASWRDHIGEVRYGLSLNISDSKNKITDLGNSEPSLGNHIRRVGDPINAYYGYLTDGLAQTSDFEGRNEDGKYINPKFVVPNAHKSIVQPGDIKYRDVSGPEGKPDGMIDEYDKVVFGEPFPHYTYAIKANIAWKGWDFSCYFQGVGKVNGYLSDEARHCFINDYSVPKVEHLNRWTPNNPNGTYPRLYQGQSHNLMFSNYWLEDASYLRLKNVQLGYTFPNKWVSKLGMNHVRAYFSADNLLTFTKYFGSYDPEVRETSGSIYPQVKTYVFGLSVNF</sequence>
<dbReference type="Proteomes" id="UP000005283">
    <property type="component" value="Unassembled WGS sequence"/>
</dbReference>
<dbReference type="Gene3D" id="2.170.130.10">
    <property type="entry name" value="TonB-dependent receptor, plug domain"/>
    <property type="match status" value="1"/>
</dbReference>
<dbReference type="SUPFAM" id="SSF56935">
    <property type="entry name" value="Porins"/>
    <property type="match status" value="1"/>
</dbReference>
<keyword evidence="3 7" id="KW-1134">Transmembrane beta strand</keyword>
<evidence type="ECO:0000256" key="3">
    <source>
        <dbReference type="ARBA" id="ARBA00022452"/>
    </source>
</evidence>
<comment type="similarity">
    <text evidence="7">Belongs to the TonB-dependent receptor family.</text>
</comment>
<accession>D1W565</accession>
<feature type="domain" description="TonB-dependent receptor plug" evidence="9">
    <location>
        <begin position="218"/>
        <end position="324"/>
    </location>
</feature>
<dbReference type="EMBL" id="ADEG01000045">
    <property type="protein sequence ID" value="EFA92266.1"/>
    <property type="molecule type" value="Genomic_DNA"/>
</dbReference>
<keyword evidence="6 7" id="KW-0998">Cell outer membrane</keyword>
<evidence type="ECO:0000256" key="4">
    <source>
        <dbReference type="ARBA" id="ARBA00022692"/>
    </source>
</evidence>
<evidence type="ECO:0000259" key="9">
    <source>
        <dbReference type="Pfam" id="PF07715"/>
    </source>
</evidence>
<protein>
    <submittedName>
        <fullName evidence="10">TonB-linked outer membrane protein, SusC/RagA family</fullName>
    </submittedName>
</protein>
<evidence type="ECO:0000259" key="8">
    <source>
        <dbReference type="Pfam" id="PF07660"/>
    </source>
</evidence>
<keyword evidence="4 7" id="KW-0812">Transmembrane</keyword>
<reference evidence="10 11" key="1">
    <citation type="submission" date="2009-12" db="EMBL/GenBank/DDBJ databases">
        <title>Genome Sequence of Prevotella buccalis ATCC 35310.</title>
        <authorList>
            <person name="Durkin A.S."/>
            <person name="Madupu R."/>
            <person name="Torralba M."/>
            <person name="Methe B."/>
            <person name="Sutton G."/>
            <person name="Strausberg R.L."/>
            <person name="Nelson K.E."/>
        </authorList>
    </citation>
    <scope>NUCLEOTIDE SEQUENCE [LARGE SCALE GENOMIC DNA]</scope>
    <source>
        <strain evidence="10 11">ATCC 35310</strain>
    </source>
</reference>
<dbReference type="Gene3D" id="3.55.50.30">
    <property type="match status" value="1"/>
</dbReference>
<dbReference type="Gene3D" id="2.60.40.1120">
    <property type="entry name" value="Carboxypeptidase-like, regulatory domain"/>
    <property type="match status" value="1"/>
</dbReference>
<dbReference type="STRING" id="679190.HMPREF0650_0730"/>
<dbReference type="GO" id="GO:0009279">
    <property type="term" value="C:cell outer membrane"/>
    <property type="evidence" value="ECO:0007669"/>
    <property type="project" value="UniProtKB-SubCell"/>
</dbReference>
<comment type="caution">
    <text evidence="10">The sequence shown here is derived from an EMBL/GenBank/DDBJ whole genome shotgun (WGS) entry which is preliminary data.</text>
</comment>
<proteinExistence type="inferred from homology"/>
<dbReference type="InterPro" id="IPR023997">
    <property type="entry name" value="TonB-dep_OMP_SusC/RagA_CS"/>
</dbReference>
<dbReference type="GeneID" id="97997220"/>
<dbReference type="InterPro" id="IPR036942">
    <property type="entry name" value="Beta-barrel_TonB_sf"/>
</dbReference>
<evidence type="ECO:0000256" key="7">
    <source>
        <dbReference type="PROSITE-ProRule" id="PRU01360"/>
    </source>
</evidence>
<evidence type="ECO:0000256" key="5">
    <source>
        <dbReference type="ARBA" id="ARBA00023136"/>
    </source>
</evidence>
<gene>
    <name evidence="10" type="ORF">HMPREF0650_0730</name>
</gene>
<evidence type="ECO:0000256" key="1">
    <source>
        <dbReference type="ARBA" id="ARBA00004571"/>
    </source>
</evidence>
<evidence type="ECO:0000256" key="6">
    <source>
        <dbReference type="ARBA" id="ARBA00023237"/>
    </source>
</evidence>
<keyword evidence="2 7" id="KW-0813">Transport</keyword>
<keyword evidence="11" id="KW-1185">Reference proteome</keyword>
<dbReference type="NCBIfam" id="TIGR04056">
    <property type="entry name" value="OMP_RagA_SusC"/>
    <property type="match status" value="1"/>
</dbReference>
<dbReference type="InterPro" id="IPR023996">
    <property type="entry name" value="TonB-dep_OMP_SusC/RagA"/>
</dbReference>
<comment type="subcellular location">
    <subcellularLocation>
        <location evidence="1 7">Cell outer membrane</location>
        <topology evidence="1 7">Multi-pass membrane protein</topology>
    </subcellularLocation>
</comment>
<dbReference type="InterPro" id="IPR039426">
    <property type="entry name" value="TonB-dep_rcpt-like"/>
</dbReference>
<evidence type="ECO:0000313" key="10">
    <source>
        <dbReference type="EMBL" id="EFA92266.1"/>
    </source>
</evidence>
<dbReference type="Gene3D" id="2.40.170.20">
    <property type="entry name" value="TonB-dependent receptor, beta-barrel domain"/>
    <property type="match status" value="1"/>
</dbReference>
<dbReference type="RefSeq" id="WP_004348808.1">
    <property type="nucleotide sequence ID" value="NZ_ADEG01000045.1"/>
</dbReference>
<dbReference type="Pfam" id="PF13715">
    <property type="entry name" value="CarbopepD_reg_2"/>
    <property type="match status" value="1"/>
</dbReference>
<dbReference type="InterPro" id="IPR012910">
    <property type="entry name" value="Plug_dom"/>
</dbReference>
<evidence type="ECO:0000256" key="2">
    <source>
        <dbReference type="ARBA" id="ARBA00022448"/>
    </source>
</evidence>
<dbReference type="InterPro" id="IPR011662">
    <property type="entry name" value="Secretin/TonB_short_N"/>
</dbReference>
<dbReference type="Pfam" id="PF07715">
    <property type="entry name" value="Plug"/>
    <property type="match status" value="1"/>
</dbReference>
<dbReference type="InterPro" id="IPR037066">
    <property type="entry name" value="Plug_dom_sf"/>
</dbReference>
<dbReference type="eggNOG" id="COG1629">
    <property type="taxonomic scope" value="Bacteria"/>
</dbReference>
<name>D1W565_9BACT</name>
<organism evidence="10 11">
    <name type="scientific">Hoylesella buccalis ATCC 35310</name>
    <dbReference type="NCBI Taxonomy" id="679190"/>
    <lineage>
        <taxon>Bacteria</taxon>
        <taxon>Pseudomonadati</taxon>
        <taxon>Bacteroidota</taxon>
        <taxon>Bacteroidia</taxon>
        <taxon>Bacteroidales</taxon>
        <taxon>Prevotellaceae</taxon>
        <taxon>Hoylesella</taxon>
    </lineage>
</organism>
<dbReference type="FunFam" id="2.170.130.10:FF:000003">
    <property type="entry name" value="SusC/RagA family TonB-linked outer membrane protein"/>
    <property type="match status" value="1"/>
</dbReference>
<dbReference type="SUPFAM" id="SSF49464">
    <property type="entry name" value="Carboxypeptidase regulatory domain-like"/>
    <property type="match status" value="1"/>
</dbReference>
<dbReference type="Pfam" id="PF07660">
    <property type="entry name" value="STN"/>
    <property type="match status" value="1"/>
</dbReference>
<dbReference type="eggNOG" id="COG4771">
    <property type="taxonomic scope" value="Bacteria"/>
</dbReference>
<dbReference type="AlphaFoldDB" id="D1W565"/>
<dbReference type="InterPro" id="IPR008969">
    <property type="entry name" value="CarboxyPept-like_regulatory"/>
</dbReference>
<dbReference type="NCBIfam" id="TIGR04057">
    <property type="entry name" value="SusC_RagA_signa"/>
    <property type="match status" value="1"/>
</dbReference>
<evidence type="ECO:0000313" key="11">
    <source>
        <dbReference type="Proteomes" id="UP000005283"/>
    </source>
</evidence>
<dbReference type="PROSITE" id="PS52016">
    <property type="entry name" value="TONB_DEPENDENT_REC_3"/>
    <property type="match status" value="1"/>
</dbReference>
<keyword evidence="5 7" id="KW-0472">Membrane</keyword>